<dbReference type="EMBL" id="LCLO01000004">
    <property type="protein sequence ID" value="KKU19454.1"/>
    <property type="molecule type" value="Genomic_DNA"/>
</dbReference>
<evidence type="ECO:0000313" key="2">
    <source>
        <dbReference type="EMBL" id="KKU19454.1"/>
    </source>
</evidence>
<keyword evidence="1" id="KW-0732">Signal</keyword>
<sequence>MSKRTHWARWLTFFGFLLALNYSEALASDGAGQNIFQKFDWHLKNEISLLPSFELDKAYGSWPQNKVNERDLALPEKVFYKTTTDYLNSLPAVQKIYRGINRFGKLETTLVFDTDITLDPKLTPLQIPPEPPNPRIELGYGKKQKFAKIGVKLNMDKSFSAEPLTYLRLNLKTTSIQARFSPTDQKTIFELTSERPSMNLKYGINYKVQKQQLDFSLYRLLSSNDIIRITSGFNFDSCEWKVQIVLFSPIKF</sequence>
<dbReference type="Proteomes" id="UP000034644">
    <property type="component" value="Unassembled WGS sequence"/>
</dbReference>
<gene>
    <name evidence="2" type="ORF">UX27_C0004G0003</name>
</gene>
<comment type="caution">
    <text evidence="2">The sequence shown here is derived from an EMBL/GenBank/DDBJ whole genome shotgun (WGS) entry which is preliminary data.</text>
</comment>
<feature type="signal peptide" evidence="1">
    <location>
        <begin position="1"/>
        <end position="27"/>
    </location>
</feature>
<name>A0A0G1NFV1_9BACT</name>
<feature type="chain" id="PRO_5002538768" evidence="1">
    <location>
        <begin position="28"/>
        <end position="252"/>
    </location>
</feature>
<accession>A0A0G1NFV1</accession>
<reference evidence="2 3" key="1">
    <citation type="journal article" date="2015" name="Nature">
        <title>rRNA introns, odd ribosomes, and small enigmatic genomes across a large radiation of phyla.</title>
        <authorList>
            <person name="Brown C.T."/>
            <person name="Hug L.A."/>
            <person name="Thomas B.C."/>
            <person name="Sharon I."/>
            <person name="Castelle C.J."/>
            <person name="Singh A."/>
            <person name="Wilkins M.J."/>
            <person name="Williams K.H."/>
            <person name="Banfield J.F."/>
        </authorList>
    </citation>
    <scope>NUCLEOTIDE SEQUENCE [LARGE SCALE GENOMIC DNA]</scope>
</reference>
<evidence type="ECO:0000313" key="3">
    <source>
        <dbReference type="Proteomes" id="UP000034644"/>
    </source>
</evidence>
<evidence type="ECO:0000256" key="1">
    <source>
        <dbReference type="SAM" id="SignalP"/>
    </source>
</evidence>
<proteinExistence type="predicted"/>
<protein>
    <submittedName>
        <fullName evidence="2">Uncharacterized protein</fullName>
    </submittedName>
</protein>
<organism evidence="2 3">
    <name type="scientific">Candidatus Azambacteria bacterium GW2011_GWA2_45_90</name>
    <dbReference type="NCBI Taxonomy" id="1618614"/>
    <lineage>
        <taxon>Bacteria</taxon>
        <taxon>Candidatus Azamiibacteriota</taxon>
    </lineage>
</organism>
<dbReference type="AlphaFoldDB" id="A0A0G1NFV1"/>